<accession>A0ABX8V591</accession>
<dbReference type="Pfam" id="PF08818">
    <property type="entry name" value="DUF1801"/>
    <property type="match status" value="1"/>
</dbReference>
<evidence type="ECO:0000313" key="3">
    <source>
        <dbReference type="Proteomes" id="UP000825381"/>
    </source>
</evidence>
<dbReference type="EMBL" id="CP080429">
    <property type="protein sequence ID" value="QYJ67652.1"/>
    <property type="molecule type" value="Genomic_DNA"/>
</dbReference>
<evidence type="ECO:0000313" key="2">
    <source>
        <dbReference type="EMBL" id="QYJ67652.1"/>
    </source>
</evidence>
<dbReference type="Gene3D" id="3.90.1150.200">
    <property type="match status" value="1"/>
</dbReference>
<proteinExistence type="predicted"/>
<feature type="domain" description="YdhG-like" evidence="1">
    <location>
        <begin position="19"/>
        <end position="135"/>
    </location>
</feature>
<reference evidence="2 3" key="1">
    <citation type="submission" date="2021-07" db="EMBL/GenBank/DDBJ databases">
        <title>Flavobacterium WSW3-B6 sp.nov, isolated from seaweed.</title>
        <authorList>
            <person name="Muhammad N."/>
            <person name="Ho H."/>
            <person name="Lee Y.-J."/>
            <person name="Nguyen T."/>
            <person name="Ho J."/>
            <person name="Kim S.-G."/>
        </authorList>
    </citation>
    <scope>NUCLEOTIDE SEQUENCE [LARGE SCALE GENOMIC DNA]</scope>
    <source>
        <strain evidence="2 3">WSW3-B6</strain>
    </source>
</reference>
<sequence length="151" mass="17418">MQSTATTPDAYMEALPEDRKPAMEKLRATILENLPKGFKEEMNYGMLGYVVPHSLYPAGYHCKPEMPLPFLNIASQKNFIALYHMGIYANKELLDWFVAEFPKHSKYKLDMGKSCIRFKKPEAIPFELIAELIRKVTPQQWIATYEANIKS</sequence>
<dbReference type="SUPFAM" id="SSF159888">
    <property type="entry name" value="YdhG-like"/>
    <property type="match status" value="1"/>
</dbReference>
<gene>
    <name evidence="2" type="ORF">K1I41_08850</name>
</gene>
<dbReference type="InterPro" id="IPR014922">
    <property type="entry name" value="YdhG-like"/>
</dbReference>
<protein>
    <submittedName>
        <fullName evidence="2">DUF1801 domain-containing protein</fullName>
    </submittedName>
</protein>
<dbReference type="RefSeq" id="WP_220639997.1">
    <property type="nucleotide sequence ID" value="NZ_CP080429.1"/>
</dbReference>
<evidence type="ECO:0000259" key="1">
    <source>
        <dbReference type="Pfam" id="PF08818"/>
    </source>
</evidence>
<keyword evidence="3" id="KW-1185">Reference proteome</keyword>
<dbReference type="Proteomes" id="UP000825381">
    <property type="component" value="Chromosome"/>
</dbReference>
<organism evidence="2 3">
    <name type="scientific">Flavobacterium litorale</name>
    <dbReference type="NCBI Taxonomy" id="2856519"/>
    <lineage>
        <taxon>Bacteria</taxon>
        <taxon>Pseudomonadati</taxon>
        <taxon>Bacteroidota</taxon>
        <taxon>Flavobacteriia</taxon>
        <taxon>Flavobacteriales</taxon>
        <taxon>Flavobacteriaceae</taxon>
        <taxon>Flavobacterium</taxon>
    </lineage>
</organism>
<name>A0ABX8V591_9FLAO</name>